<dbReference type="Gene3D" id="3.10.100.10">
    <property type="entry name" value="Mannose-Binding Protein A, subunit A"/>
    <property type="match status" value="1"/>
</dbReference>
<keyword evidence="1" id="KW-0430">Lectin</keyword>
<sequence>MVPQTEKAFRKLRIVQAALALLAIALAAALKVVVILYLQGKNGQLERAKVSNAALKQQNQILVQRISERSIIHGGNRYYFSCGKMSWNDAEQYCVLKGSHLVSVTSVEQQKFLYEKANGTYYWIGLSNQNALGWQWTDGTPYDEAQSTEFICKWNCESSRLCPNI</sequence>
<reference evidence="5" key="1">
    <citation type="submission" date="2025-08" db="UniProtKB">
        <authorList>
            <consortium name="RefSeq"/>
        </authorList>
    </citation>
    <scope>IDENTIFICATION</scope>
    <source>
        <tissue evidence="5">Spleen</tissue>
    </source>
</reference>
<evidence type="ECO:0000313" key="4">
    <source>
        <dbReference type="Proteomes" id="UP000515140"/>
    </source>
</evidence>
<dbReference type="RefSeq" id="XP_020856728.1">
    <property type="nucleotide sequence ID" value="XM_021001069.1"/>
</dbReference>
<dbReference type="SUPFAM" id="SSF56436">
    <property type="entry name" value="C-type lectin-like"/>
    <property type="match status" value="1"/>
</dbReference>
<organism evidence="4 5">
    <name type="scientific">Phascolarctos cinereus</name>
    <name type="common">Koala</name>
    <dbReference type="NCBI Taxonomy" id="38626"/>
    <lineage>
        <taxon>Eukaryota</taxon>
        <taxon>Metazoa</taxon>
        <taxon>Chordata</taxon>
        <taxon>Craniata</taxon>
        <taxon>Vertebrata</taxon>
        <taxon>Euteleostomi</taxon>
        <taxon>Mammalia</taxon>
        <taxon>Metatheria</taxon>
        <taxon>Diprotodontia</taxon>
        <taxon>Phascolarctidae</taxon>
        <taxon>Phascolarctos</taxon>
    </lineage>
</organism>
<feature type="domain" description="C-type lectin" evidence="3">
    <location>
        <begin position="73"/>
        <end position="165"/>
    </location>
</feature>
<dbReference type="PANTHER" id="PTHR22803">
    <property type="entry name" value="MANNOSE, PHOSPHOLIPASE, LECTIN RECEPTOR RELATED"/>
    <property type="match status" value="1"/>
</dbReference>
<accession>A0A6P5LFS8</accession>
<evidence type="ECO:0000256" key="2">
    <source>
        <dbReference type="SAM" id="Coils"/>
    </source>
</evidence>
<dbReference type="GeneID" id="110218392"/>
<dbReference type="SMART" id="SM00034">
    <property type="entry name" value="CLECT"/>
    <property type="match status" value="1"/>
</dbReference>
<dbReference type="PROSITE" id="PS50041">
    <property type="entry name" value="C_TYPE_LECTIN_2"/>
    <property type="match status" value="1"/>
</dbReference>
<evidence type="ECO:0000259" key="3">
    <source>
        <dbReference type="PROSITE" id="PS50041"/>
    </source>
</evidence>
<protein>
    <submittedName>
        <fullName evidence="5">C-type lectin domain family 4 member K-like isoform X2</fullName>
    </submittedName>
</protein>
<dbReference type="GO" id="GO:0030246">
    <property type="term" value="F:carbohydrate binding"/>
    <property type="evidence" value="ECO:0007669"/>
    <property type="project" value="UniProtKB-KW"/>
</dbReference>
<dbReference type="Proteomes" id="UP000515140">
    <property type="component" value="Unplaced"/>
</dbReference>
<keyword evidence="4" id="KW-1185">Reference proteome</keyword>
<name>A0A6P5LFS8_PHACI</name>
<evidence type="ECO:0000256" key="1">
    <source>
        <dbReference type="ARBA" id="ARBA00022734"/>
    </source>
</evidence>
<dbReference type="InterPro" id="IPR016187">
    <property type="entry name" value="CTDL_fold"/>
</dbReference>
<feature type="coiled-coil region" evidence="2">
    <location>
        <begin position="38"/>
        <end position="65"/>
    </location>
</feature>
<dbReference type="InterPro" id="IPR001304">
    <property type="entry name" value="C-type_lectin-like"/>
</dbReference>
<dbReference type="Pfam" id="PF00059">
    <property type="entry name" value="Lectin_C"/>
    <property type="match status" value="1"/>
</dbReference>
<dbReference type="InterPro" id="IPR016186">
    <property type="entry name" value="C-type_lectin-like/link_sf"/>
</dbReference>
<proteinExistence type="predicted"/>
<dbReference type="AlphaFoldDB" id="A0A6P5LFS8"/>
<dbReference type="InterPro" id="IPR050111">
    <property type="entry name" value="C-type_lectin/snaclec_domain"/>
</dbReference>
<evidence type="ECO:0000313" key="5">
    <source>
        <dbReference type="RefSeq" id="XP_020856728.1"/>
    </source>
</evidence>
<gene>
    <name evidence="5" type="primary">LOC110218392</name>
</gene>
<keyword evidence="2" id="KW-0175">Coiled coil</keyword>